<evidence type="ECO:0000256" key="4">
    <source>
        <dbReference type="ARBA" id="ARBA00038054"/>
    </source>
</evidence>
<evidence type="ECO:0000256" key="3">
    <source>
        <dbReference type="ARBA" id="ARBA00022643"/>
    </source>
</evidence>
<evidence type="ECO:0000313" key="6">
    <source>
        <dbReference type="EMBL" id="QTN01066.1"/>
    </source>
</evidence>
<feature type="domain" description="Flavin reductase like" evidence="5">
    <location>
        <begin position="19"/>
        <end position="163"/>
    </location>
</feature>
<protein>
    <submittedName>
        <fullName evidence="6">Flavin reductase family protein</fullName>
    </submittedName>
</protein>
<evidence type="ECO:0000313" key="7">
    <source>
        <dbReference type="Proteomes" id="UP000665043"/>
    </source>
</evidence>
<dbReference type="RefSeq" id="WP_209366186.1">
    <property type="nucleotide sequence ID" value="NZ_CP046956.1"/>
</dbReference>
<keyword evidence="7" id="KW-1185">Reference proteome</keyword>
<dbReference type="SUPFAM" id="SSF50475">
    <property type="entry name" value="FMN-binding split barrel"/>
    <property type="match status" value="1"/>
</dbReference>
<name>A0ABX7VYZ1_9BACI</name>
<accession>A0ABX7VYZ1</accession>
<evidence type="ECO:0000256" key="2">
    <source>
        <dbReference type="ARBA" id="ARBA00022630"/>
    </source>
</evidence>
<reference evidence="6 7" key="1">
    <citation type="submission" date="2019-12" db="EMBL/GenBank/DDBJ databases">
        <title>The whole genome sequencing of a strain isolated from a Mars analog, Dalangtan Playa.</title>
        <authorList>
            <person name="Huang T."/>
        </authorList>
    </citation>
    <scope>NUCLEOTIDE SEQUENCE [LARGE SCALE GENOMIC DNA]</scope>
    <source>
        <strain evidence="6 7">DP4-553-S</strain>
    </source>
</reference>
<gene>
    <name evidence="6" type="ORF">ERJ70_18285</name>
</gene>
<comment type="cofactor">
    <cofactor evidence="1">
        <name>FMN</name>
        <dbReference type="ChEBI" id="CHEBI:58210"/>
    </cofactor>
</comment>
<dbReference type="InterPro" id="IPR012349">
    <property type="entry name" value="Split_barrel_FMN-bd"/>
</dbReference>
<dbReference type="Gene3D" id="2.30.110.10">
    <property type="entry name" value="Electron Transport, Fmn-binding Protein, Chain A"/>
    <property type="match status" value="1"/>
</dbReference>
<dbReference type="InterPro" id="IPR002563">
    <property type="entry name" value="Flavin_Rdtase-like_dom"/>
</dbReference>
<proteinExistence type="inferred from homology"/>
<evidence type="ECO:0000256" key="1">
    <source>
        <dbReference type="ARBA" id="ARBA00001917"/>
    </source>
</evidence>
<comment type="similarity">
    <text evidence="4">Belongs to the flavoredoxin family.</text>
</comment>
<dbReference type="Pfam" id="PF01613">
    <property type="entry name" value="Flavin_Reduct"/>
    <property type="match status" value="1"/>
</dbReference>
<dbReference type="Proteomes" id="UP000665043">
    <property type="component" value="Chromosome"/>
</dbReference>
<dbReference type="PANTHER" id="PTHR33798:SF5">
    <property type="entry name" value="FLAVIN REDUCTASE LIKE DOMAIN-CONTAINING PROTEIN"/>
    <property type="match status" value="1"/>
</dbReference>
<organism evidence="6 7">
    <name type="scientific">Sediminibacillus dalangtanensis</name>
    <dbReference type="NCBI Taxonomy" id="2729421"/>
    <lineage>
        <taxon>Bacteria</taxon>
        <taxon>Bacillati</taxon>
        <taxon>Bacillota</taxon>
        <taxon>Bacilli</taxon>
        <taxon>Bacillales</taxon>
        <taxon>Bacillaceae</taxon>
        <taxon>Sediminibacillus</taxon>
    </lineage>
</organism>
<dbReference type="EMBL" id="CP046956">
    <property type="protein sequence ID" value="QTN01066.1"/>
    <property type="molecule type" value="Genomic_DNA"/>
</dbReference>
<evidence type="ECO:0000259" key="5">
    <source>
        <dbReference type="SMART" id="SM00903"/>
    </source>
</evidence>
<keyword evidence="2" id="KW-0285">Flavoprotein</keyword>
<dbReference type="PANTHER" id="PTHR33798">
    <property type="entry name" value="FLAVOPROTEIN OXYGENASE"/>
    <property type="match status" value="1"/>
</dbReference>
<dbReference type="SMART" id="SM00903">
    <property type="entry name" value="Flavin_Reduct"/>
    <property type="match status" value="1"/>
</dbReference>
<sequence>MKIEPSQFAERDMSKLIKGAVVPRPIAWVSTINEEGIPNLAPFSFFTVASMEPITLCFSVGGSGRVKDTLENVRATKAFVVNIVNEQLANQMYETSKAYPPETDEFSQAGLTAVPGERISSPRVAAAPVQMECELDRIIDIGSNSLVLGRLVCYHIQDEVYMETDKVDPEALQVIGRMAGDYTHIDDFFGLPGQEGTSRDSQKTK</sequence>
<keyword evidence="3" id="KW-0288">FMN</keyword>